<dbReference type="OrthoDB" id="9812702at2"/>
<organism evidence="6 7">
    <name type="scientific">Mycoplasmopsis columboralis</name>
    <dbReference type="NCBI Taxonomy" id="171282"/>
    <lineage>
        <taxon>Bacteria</taxon>
        <taxon>Bacillati</taxon>
        <taxon>Mycoplasmatota</taxon>
        <taxon>Mycoplasmoidales</taxon>
        <taxon>Metamycoplasmataceae</taxon>
        <taxon>Mycoplasmopsis</taxon>
    </lineage>
</organism>
<dbReference type="Proteomes" id="UP000289497">
    <property type="component" value="Chromosome"/>
</dbReference>
<evidence type="ECO:0000256" key="4">
    <source>
        <dbReference type="HAMAP-Rule" id="MF_00360"/>
    </source>
</evidence>
<evidence type="ECO:0000256" key="1">
    <source>
        <dbReference type="ARBA" id="ARBA00009512"/>
    </source>
</evidence>
<keyword evidence="4" id="KW-0694">RNA-binding</keyword>
<gene>
    <name evidence="4 6" type="primary">rpsF</name>
    <name evidence="6" type="ORF">NCTC10179_00069</name>
</gene>
<dbReference type="AlphaFoldDB" id="A0A449B5N4"/>
<keyword evidence="4" id="KW-0687">Ribonucleoprotein</keyword>
<protein>
    <recommendedName>
        <fullName evidence="3 4">Small ribosomal subunit protein bS6</fullName>
    </recommendedName>
</protein>
<keyword evidence="4 6" id="KW-0689">Ribosomal protein</keyword>
<dbReference type="CDD" id="cd00473">
    <property type="entry name" value="bS6"/>
    <property type="match status" value="1"/>
</dbReference>
<dbReference type="Pfam" id="PF01250">
    <property type="entry name" value="Ribosomal_S6"/>
    <property type="match status" value="1"/>
</dbReference>
<evidence type="ECO:0000256" key="3">
    <source>
        <dbReference type="ARBA" id="ARBA00035294"/>
    </source>
</evidence>
<name>A0A449B5N4_9BACT</name>
<accession>A0A449B5N4</accession>
<evidence type="ECO:0000313" key="6">
    <source>
        <dbReference type="EMBL" id="VEU75913.1"/>
    </source>
</evidence>
<dbReference type="HAMAP" id="MF_00360">
    <property type="entry name" value="Ribosomal_bS6"/>
    <property type="match status" value="1"/>
</dbReference>
<dbReference type="GO" id="GO:0006412">
    <property type="term" value="P:translation"/>
    <property type="evidence" value="ECO:0007669"/>
    <property type="project" value="UniProtKB-UniRule"/>
</dbReference>
<keyword evidence="4" id="KW-0699">rRNA-binding</keyword>
<dbReference type="GO" id="GO:0005840">
    <property type="term" value="C:ribosome"/>
    <property type="evidence" value="ECO:0007669"/>
    <property type="project" value="UniProtKB-KW"/>
</dbReference>
<feature type="region of interest" description="Disordered" evidence="5">
    <location>
        <begin position="100"/>
        <end position="136"/>
    </location>
</feature>
<proteinExistence type="inferred from homology"/>
<comment type="similarity">
    <text evidence="1 4">Belongs to the bacterial ribosomal protein bS6 family.</text>
</comment>
<dbReference type="InterPro" id="IPR035980">
    <property type="entry name" value="Ribosomal_bS6_sf"/>
</dbReference>
<evidence type="ECO:0000256" key="2">
    <source>
        <dbReference type="ARBA" id="ARBA00035104"/>
    </source>
</evidence>
<dbReference type="InterPro" id="IPR014717">
    <property type="entry name" value="Transl_elong_EF1B/ribsomal_bS6"/>
</dbReference>
<dbReference type="GO" id="GO:0003735">
    <property type="term" value="F:structural constituent of ribosome"/>
    <property type="evidence" value="ECO:0007669"/>
    <property type="project" value="InterPro"/>
</dbReference>
<dbReference type="InterPro" id="IPR000529">
    <property type="entry name" value="Ribosomal_bS6"/>
</dbReference>
<dbReference type="GO" id="GO:1990904">
    <property type="term" value="C:ribonucleoprotein complex"/>
    <property type="evidence" value="ECO:0007669"/>
    <property type="project" value="UniProtKB-KW"/>
</dbReference>
<evidence type="ECO:0000313" key="7">
    <source>
        <dbReference type="Proteomes" id="UP000289497"/>
    </source>
</evidence>
<dbReference type="EMBL" id="LR215039">
    <property type="protein sequence ID" value="VEU75913.1"/>
    <property type="molecule type" value="Genomic_DNA"/>
</dbReference>
<dbReference type="Gene3D" id="3.30.70.60">
    <property type="match status" value="1"/>
</dbReference>
<dbReference type="GO" id="GO:0019843">
    <property type="term" value="F:rRNA binding"/>
    <property type="evidence" value="ECO:0007669"/>
    <property type="project" value="UniProtKB-UniRule"/>
</dbReference>
<dbReference type="NCBIfam" id="TIGR00166">
    <property type="entry name" value="S6"/>
    <property type="match status" value="1"/>
</dbReference>
<dbReference type="InterPro" id="IPR020814">
    <property type="entry name" value="Ribosomal_S6_plastid/chlpt"/>
</dbReference>
<reference evidence="6 7" key="1">
    <citation type="submission" date="2019-01" db="EMBL/GenBank/DDBJ databases">
        <authorList>
            <consortium name="Pathogen Informatics"/>
        </authorList>
    </citation>
    <scope>NUCLEOTIDE SEQUENCE [LARGE SCALE GENOMIC DNA]</scope>
    <source>
        <strain evidence="6 7">NCTC10179</strain>
    </source>
</reference>
<sequence length="136" mass="15750">MSKYEIMIIVDPKAELSVAQNLLKEVFGKGVSKAEKLEKTELAYEIDKSKQAQYLLAEVESKPELVAEFTRKANIIKEVWRFLVLNLDTERGYNKEFKNVGKRKVEPRVKKEKAEVTNEEPKKRAPRVAKKEKAQE</sequence>
<comment type="function">
    <text evidence="2 4">Binds together with bS18 to 16S ribosomal RNA.</text>
</comment>
<dbReference type="SUPFAM" id="SSF54995">
    <property type="entry name" value="Ribosomal protein S6"/>
    <property type="match status" value="1"/>
</dbReference>
<evidence type="ECO:0000256" key="5">
    <source>
        <dbReference type="SAM" id="MobiDB-lite"/>
    </source>
</evidence>
<dbReference type="KEGG" id="mcou:NCTC10179_00069"/>
<dbReference type="RefSeq" id="WP_036434127.1">
    <property type="nucleotide sequence ID" value="NZ_LR215039.1"/>
</dbReference>
<keyword evidence="7" id="KW-1185">Reference proteome</keyword>